<proteinExistence type="predicted"/>
<evidence type="ECO:0000313" key="2">
    <source>
        <dbReference type="Proteomes" id="UP000639772"/>
    </source>
</evidence>
<protein>
    <submittedName>
        <fullName evidence="1">Uncharacterized protein</fullName>
    </submittedName>
</protein>
<name>A0A835RXW7_VANPL</name>
<gene>
    <name evidence="1" type="ORF">HPP92_000358</name>
</gene>
<dbReference type="AlphaFoldDB" id="A0A835RXW7"/>
<dbReference type="EMBL" id="JADCNM010000001">
    <property type="protein sequence ID" value="KAG0500286.1"/>
    <property type="molecule type" value="Genomic_DNA"/>
</dbReference>
<accession>A0A835RXW7</accession>
<comment type="caution">
    <text evidence="1">The sequence shown here is derived from an EMBL/GenBank/DDBJ whole genome shotgun (WGS) entry which is preliminary data.</text>
</comment>
<evidence type="ECO:0000313" key="1">
    <source>
        <dbReference type="EMBL" id="KAG0500286.1"/>
    </source>
</evidence>
<organism evidence="1 2">
    <name type="scientific">Vanilla planifolia</name>
    <name type="common">Vanilla</name>
    <dbReference type="NCBI Taxonomy" id="51239"/>
    <lineage>
        <taxon>Eukaryota</taxon>
        <taxon>Viridiplantae</taxon>
        <taxon>Streptophyta</taxon>
        <taxon>Embryophyta</taxon>
        <taxon>Tracheophyta</taxon>
        <taxon>Spermatophyta</taxon>
        <taxon>Magnoliopsida</taxon>
        <taxon>Liliopsida</taxon>
        <taxon>Asparagales</taxon>
        <taxon>Orchidaceae</taxon>
        <taxon>Vanilloideae</taxon>
        <taxon>Vanilleae</taxon>
        <taxon>Vanilla</taxon>
    </lineage>
</organism>
<reference evidence="1 2" key="1">
    <citation type="journal article" date="2020" name="Nat. Food">
        <title>A phased Vanilla planifolia genome enables genetic improvement of flavour and production.</title>
        <authorList>
            <person name="Hasing T."/>
            <person name="Tang H."/>
            <person name="Brym M."/>
            <person name="Khazi F."/>
            <person name="Huang T."/>
            <person name="Chambers A.H."/>
        </authorList>
    </citation>
    <scope>NUCLEOTIDE SEQUENCE [LARGE SCALE GENOMIC DNA]</scope>
    <source>
        <tissue evidence="1">Leaf</tissue>
    </source>
</reference>
<sequence>MKQQQYVNTFESLRIDQIPFSTPDFRARRGAKNYLAGKKGKTGVLEVEKRVLGPKHRRRDGEYTGEGTAIVDEEQVKNFTIQLDRLHLPAANFNERPIQKPAYTPYRSIIKIYLRYLTANPQCQG</sequence>
<dbReference type="Proteomes" id="UP000639772">
    <property type="component" value="Chromosome 1"/>
</dbReference>